<name>A0ABS8W6F5_DATST</name>
<dbReference type="Proteomes" id="UP000823775">
    <property type="component" value="Unassembled WGS sequence"/>
</dbReference>
<comment type="caution">
    <text evidence="1">The sequence shown here is derived from an EMBL/GenBank/DDBJ whole genome shotgun (WGS) entry which is preliminary data.</text>
</comment>
<evidence type="ECO:0000313" key="1">
    <source>
        <dbReference type="EMBL" id="MCE2056199.1"/>
    </source>
</evidence>
<evidence type="ECO:0000313" key="2">
    <source>
        <dbReference type="Proteomes" id="UP000823775"/>
    </source>
</evidence>
<gene>
    <name evidence="1" type="ORF">HAX54_044238</name>
</gene>
<keyword evidence="2" id="KW-1185">Reference proteome</keyword>
<dbReference type="EMBL" id="JACEIK010006720">
    <property type="protein sequence ID" value="MCE2056199.1"/>
    <property type="molecule type" value="Genomic_DNA"/>
</dbReference>
<organism evidence="1 2">
    <name type="scientific">Datura stramonium</name>
    <name type="common">Jimsonweed</name>
    <name type="synonym">Common thornapple</name>
    <dbReference type="NCBI Taxonomy" id="4076"/>
    <lineage>
        <taxon>Eukaryota</taxon>
        <taxon>Viridiplantae</taxon>
        <taxon>Streptophyta</taxon>
        <taxon>Embryophyta</taxon>
        <taxon>Tracheophyta</taxon>
        <taxon>Spermatophyta</taxon>
        <taxon>Magnoliopsida</taxon>
        <taxon>eudicotyledons</taxon>
        <taxon>Gunneridae</taxon>
        <taxon>Pentapetalae</taxon>
        <taxon>asterids</taxon>
        <taxon>lamiids</taxon>
        <taxon>Solanales</taxon>
        <taxon>Solanaceae</taxon>
        <taxon>Solanoideae</taxon>
        <taxon>Datureae</taxon>
        <taxon>Datura</taxon>
    </lineage>
</organism>
<reference evidence="1 2" key="1">
    <citation type="journal article" date="2021" name="BMC Genomics">
        <title>Datura genome reveals duplications of psychoactive alkaloid biosynthetic genes and high mutation rate following tissue culture.</title>
        <authorList>
            <person name="Rajewski A."/>
            <person name="Carter-House D."/>
            <person name="Stajich J."/>
            <person name="Litt A."/>
        </authorList>
    </citation>
    <scope>NUCLEOTIDE SEQUENCE [LARGE SCALE GENOMIC DNA]</scope>
    <source>
        <strain evidence="1">AR-01</strain>
    </source>
</reference>
<proteinExistence type="predicted"/>
<protein>
    <submittedName>
        <fullName evidence="1">Uncharacterized protein</fullName>
    </submittedName>
</protein>
<accession>A0ABS8W6F5</accession>
<sequence>YGGLNSLSFRRTSRPVIHGKASENFPTCRVFSVAQLMDRLPEGDSSFQPWNKFKELVKLKVEKKGPINGMFLEGQTANLAIKV</sequence>
<feature type="non-terminal residue" evidence="1">
    <location>
        <position position="1"/>
    </location>
</feature>